<keyword evidence="2" id="KW-1185">Reference proteome</keyword>
<dbReference type="Proteomes" id="UP000820818">
    <property type="component" value="Linkage Group LG3"/>
</dbReference>
<protein>
    <submittedName>
        <fullName evidence="1">Uncharacterized protein</fullName>
    </submittedName>
</protein>
<dbReference type="EMBL" id="WJBH02000003">
    <property type="protein sequence ID" value="KAI9562000.1"/>
    <property type="molecule type" value="Genomic_DNA"/>
</dbReference>
<name>A0AAD5LFY2_9CRUS</name>
<proteinExistence type="predicted"/>
<gene>
    <name evidence="1" type="ORF">GHT06_012964</name>
</gene>
<organism evidence="1 2">
    <name type="scientific">Daphnia sinensis</name>
    <dbReference type="NCBI Taxonomy" id="1820382"/>
    <lineage>
        <taxon>Eukaryota</taxon>
        <taxon>Metazoa</taxon>
        <taxon>Ecdysozoa</taxon>
        <taxon>Arthropoda</taxon>
        <taxon>Crustacea</taxon>
        <taxon>Branchiopoda</taxon>
        <taxon>Diplostraca</taxon>
        <taxon>Cladocera</taxon>
        <taxon>Anomopoda</taxon>
        <taxon>Daphniidae</taxon>
        <taxon>Daphnia</taxon>
        <taxon>Daphnia similis group</taxon>
    </lineage>
</organism>
<sequence length="50" mass="5625">MKNFPLSSYDLLLLLNANLNKNLQSLLGSRLGNSGNQKELRVLTLLHYVP</sequence>
<comment type="caution">
    <text evidence="1">The sequence shown here is derived from an EMBL/GenBank/DDBJ whole genome shotgun (WGS) entry which is preliminary data.</text>
</comment>
<evidence type="ECO:0000313" key="1">
    <source>
        <dbReference type="EMBL" id="KAI9562000.1"/>
    </source>
</evidence>
<evidence type="ECO:0000313" key="2">
    <source>
        <dbReference type="Proteomes" id="UP000820818"/>
    </source>
</evidence>
<dbReference type="AlphaFoldDB" id="A0AAD5LFY2"/>
<accession>A0AAD5LFY2</accession>
<reference evidence="1 2" key="1">
    <citation type="submission" date="2022-05" db="EMBL/GenBank/DDBJ databases">
        <title>A multi-omics perspective on studying reproductive biology in Daphnia sinensis.</title>
        <authorList>
            <person name="Jia J."/>
        </authorList>
    </citation>
    <scope>NUCLEOTIDE SEQUENCE [LARGE SCALE GENOMIC DNA]</scope>
    <source>
        <strain evidence="1 2">WSL</strain>
    </source>
</reference>